<keyword evidence="3" id="KW-1185">Reference proteome</keyword>
<dbReference type="RefSeq" id="WP_226539462.1">
    <property type="nucleotide sequence ID" value="NZ_JAJAPW010000001.1"/>
</dbReference>
<accession>A0A9X1L3G5</accession>
<reference evidence="2" key="1">
    <citation type="submission" date="2021-10" db="EMBL/GenBank/DDBJ databases">
        <title>Tamlana sargassums sp. nov., and Tamlana laminarinivorans sp. nov., two new bacteria isolated from the brown alga.</title>
        <authorList>
            <person name="Li J."/>
        </authorList>
    </citation>
    <scope>NUCLEOTIDE SEQUENCE</scope>
    <source>
        <strain evidence="2">PT2-4</strain>
    </source>
</reference>
<keyword evidence="1" id="KW-0732">Signal</keyword>
<evidence type="ECO:0000313" key="3">
    <source>
        <dbReference type="Proteomes" id="UP001139199"/>
    </source>
</evidence>
<evidence type="ECO:0000313" key="2">
    <source>
        <dbReference type="EMBL" id="MCB4797216.1"/>
    </source>
</evidence>
<feature type="signal peptide" evidence="1">
    <location>
        <begin position="1"/>
        <end position="20"/>
    </location>
</feature>
<protein>
    <submittedName>
        <fullName evidence="2">Uncharacterized protein</fullName>
    </submittedName>
</protein>
<dbReference type="Proteomes" id="UP001139199">
    <property type="component" value="Unassembled WGS sequence"/>
</dbReference>
<comment type="caution">
    <text evidence="2">The sequence shown here is derived from an EMBL/GenBank/DDBJ whole genome shotgun (WGS) entry which is preliminary data.</text>
</comment>
<sequence length="394" mass="43541">MKRNNLLILILALITSFFYAQTNTFPDNDNVGIGTLTPNAKLHVNGGIIKITNAGQAILELDGSSTESSYDGSVIRMKSPDVSIGNHFQTQIFQTETPDGIGSFFIQKRGLNNEYYGNLIAYTDSDGWAFSTSTDETSTTTQSHLFIKNSGNIGIGTGNPNAKLNIHESNSLGASQGDSQILTINSISTISNHVMRNEWFVRDANGSDWLTARHHNGLSVDNSFMSPGINTKTWWERDPHSGSQYWGNTSDIQMALTNGNLGIGTDLSNNPNNYKLAVKGTIGAQEVKVENSSLTWSDFVFYENYNLPTLKQVEQHIKEKGHLKDIPSAIEVAKNGILLGEMDAKLLQKIEELTLYAIEQDKQTLSLKKELVKQQNINKDLEARLLKLEALLNQ</sequence>
<evidence type="ECO:0000256" key="1">
    <source>
        <dbReference type="SAM" id="SignalP"/>
    </source>
</evidence>
<name>A0A9X1L3G5_9FLAO</name>
<feature type="chain" id="PRO_5040991573" evidence="1">
    <location>
        <begin position="21"/>
        <end position="394"/>
    </location>
</feature>
<organism evidence="2 3">
    <name type="scientific">Neotamlana laminarinivorans</name>
    <dbReference type="NCBI Taxonomy" id="2883124"/>
    <lineage>
        <taxon>Bacteria</taxon>
        <taxon>Pseudomonadati</taxon>
        <taxon>Bacteroidota</taxon>
        <taxon>Flavobacteriia</taxon>
        <taxon>Flavobacteriales</taxon>
        <taxon>Flavobacteriaceae</taxon>
        <taxon>Neotamlana</taxon>
    </lineage>
</organism>
<gene>
    <name evidence="2" type="ORF">LG649_00030</name>
</gene>
<dbReference type="EMBL" id="JAJAPW010000001">
    <property type="protein sequence ID" value="MCB4797216.1"/>
    <property type="molecule type" value="Genomic_DNA"/>
</dbReference>
<proteinExistence type="predicted"/>
<dbReference type="AlphaFoldDB" id="A0A9X1L3G5"/>